<feature type="domain" description="YjiS-like" evidence="2">
    <location>
        <begin position="30"/>
        <end position="65"/>
    </location>
</feature>
<keyword evidence="4" id="KW-1185">Reference proteome</keyword>
<protein>
    <submittedName>
        <fullName evidence="3">Uncharacterized conserved protein YjiS, DUF1127 family</fullName>
    </submittedName>
</protein>
<dbReference type="AlphaFoldDB" id="A0A1G7SD17"/>
<dbReference type="STRING" id="218672.SAMN04489759_105159"/>
<gene>
    <name evidence="3" type="ORF">SAMN04489759_105159</name>
</gene>
<dbReference type="Proteomes" id="UP000199399">
    <property type="component" value="Unassembled WGS sequence"/>
</dbReference>
<dbReference type="RefSeq" id="WP_093742236.1">
    <property type="nucleotide sequence ID" value="NZ_FNBP01000005.1"/>
</dbReference>
<sequence>MTQARPLSADAMTLMTYRALPVPAMIALRFAAAVTTWATRRRTRLSLASLEPWQLQDAGLTPEQASEEASRVFWQA</sequence>
<evidence type="ECO:0000313" key="3">
    <source>
        <dbReference type="EMBL" id="SDG20918.1"/>
    </source>
</evidence>
<dbReference type="EMBL" id="FNBP01000005">
    <property type="protein sequence ID" value="SDG20918.1"/>
    <property type="molecule type" value="Genomic_DNA"/>
</dbReference>
<dbReference type="Pfam" id="PF06568">
    <property type="entry name" value="YjiS-like"/>
    <property type="match status" value="1"/>
</dbReference>
<dbReference type="InterPro" id="IPR009506">
    <property type="entry name" value="YjiS-like"/>
</dbReference>
<evidence type="ECO:0000256" key="1">
    <source>
        <dbReference type="SAM" id="Phobius"/>
    </source>
</evidence>
<reference evidence="4" key="1">
    <citation type="submission" date="2016-10" db="EMBL/GenBank/DDBJ databases">
        <authorList>
            <person name="Varghese N."/>
            <person name="Submissions S."/>
        </authorList>
    </citation>
    <scope>NUCLEOTIDE SEQUENCE [LARGE SCALE GENOMIC DNA]</scope>
    <source>
        <strain evidence="4">DSM 16477</strain>
    </source>
</reference>
<dbReference type="OrthoDB" id="8005167at2"/>
<keyword evidence="1" id="KW-0812">Transmembrane</keyword>
<keyword evidence="1" id="KW-0472">Membrane</keyword>
<keyword evidence="1" id="KW-1133">Transmembrane helix</keyword>
<evidence type="ECO:0000259" key="2">
    <source>
        <dbReference type="Pfam" id="PF06568"/>
    </source>
</evidence>
<feature type="transmembrane region" description="Helical" evidence="1">
    <location>
        <begin position="20"/>
        <end position="39"/>
    </location>
</feature>
<organism evidence="3 4">
    <name type="scientific">Sulfitobacter delicatus</name>
    <dbReference type="NCBI Taxonomy" id="218672"/>
    <lineage>
        <taxon>Bacteria</taxon>
        <taxon>Pseudomonadati</taxon>
        <taxon>Pseudomonadota</taxon>
        <taxon>Alphaproteobacteria</taxon>
        <taxon>Rhodobacterales</taxon>
        <taxon>Roseobacteraceae</taxon>
        <taxon>Sulfitobacter</taxon>
    </lineage>
</organism>
<name>A0A1G7SD17_9RHOB</name>
<proteinExistence type="predicted"/>
<accession>A0A1G7SD17</accession>
<evidence type="ECO:0000313" key="4">
    <source>
        <dbReference type="Proteomes" id="UP000199399"/>
    </source>
</evidence>